<evidence type="ECO:0000256" key="2">
    <source>
        <dbReference type="ARBA" id="ARBA00022747"/>
    </source>
</evidence>
<name>A0ABQ1ZW66_9BACT</name>
<protein>
    <submittedName>
        <fullName evidence="5">Restriction endonuclease subunit S</fullName>
    </submittedName>
</protein>
<dbReference type="SUPFAM" id="SSF116734">
    <property type="entry name" value="DNA methylase specificity domain"/>
    <property type="match status" value="2"/>
</dbReference>
<comment type="caution">
    <text evidence="5">The sequence shown here is derived from an EMBL/GenBank/DDBJ whole genome shotgun (WGS) entry which is preliminary data.</text>
</comment>
<dbReference type="RefSeq" id="WP_188560611.1">
    <property type="nucleotide sequence ID" value="NZ_BMGY01000004.1"/>
</dbReference>
<dbReference type="InterPro" id="IPR044946">
    <property type="entry name" value="Restrct_endonuc_typeI_TRD_sf"/>
</dbReference>
<keyword evidence="3" id="KW-0238">DNA-binding</keyword>
<sequence length="428" mass="47819">MSKKAHETALPKRRFPEFQGKEPWEVKPLGSVAKLIKEKAGSKQYKLMSITSGAGLVSQMEKFGREIAGASYKNYYVIRKGDFAYNKSSTKLDPEGQIALLENEEAGAVPNSIFTCFRVNEQIVSPQFLKYPFANNIHGKWLRDLIIVGARVNGALSIDSKHLLALPLALPSLPEQQKIATALSSLDALLTAQTDKLTALQAHKRSLMQNLFPAEGETVPKRRFSEFQDAVEWNNCPLKEVFTIFQGFAFSSRDSALTGARWLKIADVGIQKMNPDAPSFLPSTHKEKYKRYLVREGDYVMALTRPLLGNELKISPVNNFFDGALLNQRVGKLETENNNTFVYYLLQTSRLIAKIKKNIAGTEPPNLSAQHLDDIEVSIPERAEQQKIADSLSSLDNIITAQSRKIDALKLHKKGLMQVLFPSLKAND</sequence>
<keyword evidence="5" id="KW-0378">Hydrolase</keyword>
<organism evidence="5 6">
    <name type="scientific">Hymenobacter frigidus</name>
    <dbReference type="NCBI Taxonomy" id="1524095"/>
    <lineage>
        <taxon>Bacteria</taxon>
        <taxon>Pseudomonadati</taxon>
        <taxon>Bacteroidota</taxon>
        <taxon>Cytophagia</taxon>
        <taxon>Cytophagales</taxon>
        <taxon>Hymenobacteraceae</taxon>
        <taxon>Hymenobacter</taxon>
    </lineage>
</organism>
<dbReference type="CDD" id="cd17259">
    <property type="entry name" value="RMtype1_S_StySKI-TRD2-CR2_like"/>
    <property type="match status" value="1"/>
</dbReference>
<evidence type="ECO:0000256" key="1">
    <source>
        <dbReference type="ARBA" id="ARBA00010923"/>
    </source>
</evidence>
<feature type="domain" description="Type I restriction modification DNA specificity" evidence="4">
    <location>
        <begin position="231"/>
        <end position="409"/>
    </location>
</feature>
<dbReference type="Pfam" id="PF01420">
    <property type="entry name" value="Methylase_S"/>
    <property type="match status" value="2"/>
</dbReference>
<gene>
    <name evidence="5" type="ORF">GCM10011495_06760</name>
</gene>
<evidence type="ECO:0000313" key="5">
    <source>
        <dbReference type="EMBL" id="GGH80879.1"/>
    </source>
</evidence>
<accession>A0ABQ1ZW66</accession>
<comment type="similarity">
    <text evidence="1">Belongs to the type-I restriction system S methylase family.</text>
</comment>
<dbReference type="EMBL" id="BMGY01000004">
    <property type="protein sequence ID" value="GGH80879.1"/>
    <property type="molecule type" value="Genomic_DNA"/>
</dbReference>
<reference evidence="6" key="1">
    <citation type="journal article" date="2019" name="Int. J. Syst. Evol. Microbiol.">
        <title>The Global Catalogue of Microorganisms (GCM) 10K type strain sequencing project: providing services to taxonomists for standard genome sequencing and annotation.</title>
        <authorList>
            <consortium name="The Broad Institute Genomics Platform"/>
            <consortium name="The Broad Institute Genome Sequencing Center for Infectious Disease"/>
            <person name="Wu L."/>
            <person name="Ma J."/>
        </authorList>
    </citation>
    <scope>NUCLEOTIDE SEQUENCE [LARGE SCALE GENOMIC DNA]</scope>
    <source>
        <strain evidence="6">CGMCC 1.14966</strain>
    </source>
</reference>
<keyword evidence="5" id="KW-0540">Nuclease</keyword>
<dbReference type="PANTHER" id="PTHR30408:SF12">
    <property type="entry name" value="TYPE I RESTRICTION ENZYME MJAVIII SPECIFICITY SUBUNIT"/>
    <property type="match status" value="1"/>
</dbReference>
<dbReference type="PANTHER" id="PTHR30408">
    <property type="entry name" value="TYPE-1 RESTRICTION ENZYME ECOKI SPECIFICITY PROTEIN"/>
    <property type="match status" value="1"/>
</dbReference>
<dbReference type="InterPro" id="IPR052021">
    <property type="entry name" value="Type-I_RS_S_subunit"/>
</dbReference>
<dbReference type="Proteomes" id="UP000637774">
    <property type="component" value="Unassembled WGS sequence"/>
</dbReference>
<dbReference type="InterPro" id="IPR000055">
    <property type="entry name" value="Restrct_endonuc_typeI_TRD"/>
</dbReference>
<keyword evidence="6" id="KW-1185">Reference proteome</keyword>
<evidence type="ECO:0000256" key="3">
    <source>
        <dbReference type="ARBA" id="ARBA00023125"/>
    </source>
</evidence>
<dbReference type="GO" id="GO:0004519">
    <property type="term" value="F:endonuclease activity"/>
    <property type="evidence" value="ECO:0007669"/>
    <property type="project" value="UniProtKB-KW"/>
</dbReference>
<keyword evidence="2" id="KW-0680">Restriction system</keyword>
<proteinExistence type="inferred from homology"/>
<feature type="domain" description="Type I restriction modification DNA specificity" evidence="4">
    <location>
        <begin position="22"/>
        <end position="194"/>
    </location>
</feature>
<evidence type="ECO:0000313" key="6">
    <source>
        <dbReference type="Proteomes" id="UP000637774"/>
    </source>
</evidence>
<dbReference type="Gene3D" id="3.90.220.20">
    <property type="entry name" value="DNA methylase specificity domains"/>
    <property type="match status" value="2"/>
</dbReference>
<keyword evidence="5" id="KW-0255">Endonuclease</keyword>
<evidence type="ECO:0000259" key="4">
    <source>
        <dbReference type="Pfam" id="PF01420"/>
    </source>
</evidence>